<sequence>MAGFQPRAAMAGHFSLASAFRNLSLSIPKRSFSTTLAQQTTAQLPEHIPPYPFGPRQWYKQADTGLYGGVMIRFGNKISKGRNEGKTRRSWKPNVRRKKIRSDALDEELFIKVTRKALRTIQKEGGLDNYLLSDRISRIRELGMFGWELRWKVMQTSVIQERFRTERLKLGLKEPKSFEEWAKDKEEEINAKIAERLNIDQITKPRKKGMADPQRLQQLAEKSQAEALA</sequence>
<dbReference type="AlphaFoldDB" id="A0A9W9KKH3"/>
<dbReference type="PANTHER" id="PTHR13528:SF2">
    <property type="entry name" value="LARGE RIBOSOMAL SUBUNIT PROTEIN BL28M"/>
    <property type="match status" value="1"/>
</dbReference>
<reference evidence="7" key="1">
    <citation type="submission" date="2022-11" db="EMBL/GenBank/DDBJ databases">
        <authorList>
            <person name="Petersen C."/>
        </authorList>
    </citation>
    <scope>NUCLEOTIDE SEQUENCE</scope>
    <source>
        <strain evidence="7">IBT 30069</strain>
    </source>
</reference>
<dbReference type="InterPro" id="IPR026569">
    <property type="entry name" value="Ribosomal_bL28"/>
</dbReference>
<dbReference type="InterPro" id="IPR037147">
    <property type="entry name" value="Ribosomal_bL28_sf"/>
</dbReference>
<evidence type="ECO:0000256" key="2">
    <source>
        <dbReference type="ARBA" id="ARBA00022980"/>
    </source>
</evidence>
<dbReference type="GO" id="GO:0003735">
    <property type="term" value="F:structural constituent of ribosome"/>
    <property type="evidence" value="ECO:0007669"/>
    <property type="project" value="InterPro"/>
</dbReference>
<dbReference type="Pfam" id="PF00830">
    <property type="entry name" value="Ribosomal_L28"/>
    <property type="match status" value="1"/>
</dbReference>
<organism evidence="7 8">
    <name type="scientific">Penicillium angulare</name>
    <dbReference type="NCBI Taxonomy" id="116970"/>
    <lineage>
        <taxon>Eukaryota</taxon>
        <taxon>Fungi</taxon>
        <taxon>Dikarya</taxon>
        <taxon>Ascomycota</taxon>
        <taxon>Pezizomycotina</taxon>
        <taxon>Eurotiomycetes</taxon>
        <taxon>Eurotiomycetidae</taxon>
        <taxon>Eurotiales</taxon>
        <taxon>Aspergillaceae</taxon>
        <taxon>Penicillium</taxon>
    </lineage>
</organism>
<comment type="similarity">
    <text evidence="1">Belongs to the bacterial ribosomal protein bL28 family.</text>
</comment>
<dbReference type="OrthoDB" id="361870at2759"/>
<proteinExistence type="inferred from homology"/>
<keyword evidence="3" id="KW-0687">Ribonucleoprotein</keyword>
<dbReference type="InterPro" id="IPR034704">
    <property type="entry name" value="Ribosomal_bL28/bL31-like_sf"/>
</dbReference>
<gene>
    <name evidence="7" type="ORF">N7456_005696</name>
</gene>
<reference evidence="7" key="2">
    <citation type="journal article" date="2023" name="IMA Fungus">
        <title>Comparative genomic study of the Penicillium genus elucidates a diverse pangenome and 15 lateral gene transfer events.</title>
        <authorList>
            <person name="Petersen C."/>
            <person name="Sorensen T."/>
            <person name="Nielsen M.R."/>
            <person name="Sondergaard T.E."/>
            <person name="Sorensen J.L."/>
            <person name="Fitzpatrick D.A."/>
            <person name="Frisvad J.C."/>
            <person name="Nielsen K.L."/>
        </authorList>
    </citation>
    <scope>NUCLEOTIDE SEQUENCE</scope>
    <source>
        <strain evidence="7">IBT 30069</strain>
    </source>
</reference>
<evidence type="ECO:0000313" key="8">
    <source>
        <dbReference type="Proteomes" id="UP001149165"/>
    </source>
</evidence>
<evidence type="ECO:0000256" key="3">
    <source>
        <dbReference type="ARBA" id="ARBA00023274"/>
    </source>
</evidence>
<dbReference type="SUPFAM" id="SSF143800">
    <property type="entry name" value="L28p-like"/>
    <property type="match status" value="1"/>
</dbReference>
<evidence type="ECO:0000256" key="6">
    <source>
        <dbReference type="SAM" id="MobiDB-lite"/>
    </source>
</evidence>
<evidence type="ECO:0000313" key="7">
    <source>
        <dbReference type="EMBL" id="KAJ5109021.1"/>
    </source>
</evidence>
<dbReference type="PANTHER" id="PTHR13528">
    <property type="entry name" value="39S RIBOSOMAL PROTEIN L28, MITOCHONDRIAL"/>
    <property type="match status" value="1"/>
</dbReference>
<keyword evidence="8" id="KW-1185">Reference proteome</keyword>
<evidence type="ECO:0000256" key="1">
    <source>
        <dbReference type="ARBA" id="ARBA00008760"/>
    </source>
</evidence>
<evidence type="ECO:0000256" key="4">
    <source>
        <dbReference type="ARBA" id="ARBA00035269"/>
    </source>
</evidence>
<protein>
    <recommendedName>
        <fullName evidence="4">Large ribosomal subunit protein bL28m</fullName>
    </recommendedName>
</protein>
<dbReference type="Gene3D" id="2.30.170.40">
    <property type="entry name" value="Ribosomal protein L28/L24"/>
    <property type="match status" value="1"/>
</dbReference>
<comment type="function">
    <text evidence="5">Component of the mitochondrial ribosome (mitoribosome), a dedicated translation machinery responsible for the synthesis of mitochondrial genome-encoded proteins, including at least some of the essential transmembrane subunits of the mitochondrial respiratory chain. The mitoribosomes are attached to the mitochondrial inner membrane and translation products are cotranslationally integrated into the membrane.</text>
</comment>
<dbReference type="FunFam" id="2.30.170.40:FF:000003">
    <property type="entry name" value="54S ribosomal protein L24"/>
    <property type="match status" value="1"/>
</dbReference>
<dbReference type="EMBL" id="JAPQKH010000003">
    <property type="protein sequence ID" value="KAJ5109021.1"/>
    <property type="molecule type" value="Genomic_DNA"/>
</dbReference>
<feature type="region of interest" description="Disordered" evidence="6">
    <location>
        <begin position="203"/>
        <end position="229"/>
    </location>
</feature>
<accession>A0A9W9KKH3</accession>
<evidence type="ECO:0000256" key="5">
    <source>
        <dbReference type="ARBA" id="ARBA00037226"/>
    </source>
</evidence>
<dbReference type="Proteomes" id="UP001149165">
    <property type="component" value="Unassembled WGS sequence"/>
</dbReference>
<name>A0A9W9KKH3_9EURO</name>
<comment type="caution">
    <text evidence="7">The sequence shown here is derived from an EMBL/GenBank/DDBJ whole genome shotgun (WGS) entry which is preliminary data.</text>
</comment>
<dbReference type="GO" id="GO:0005762">
    <property type="term" value="C:mitochondrial large ribosomal subunit"/>
    <property type="evidence" value="ECO:0007669"/>
    <property type="project" value="TreeGrafter"/>
</dbReference>
<keyword evidence="2 7" id="KW-0689">Ribosomal protein</keyword>